<dbReference type="GO" id="GO:0003677">
    <property type="term" value="F:DNA binding"/>
    <property type="evidence" value="ECO:0007669"/>
    <property type="project" value="InterPro"/>
</dbReference>
<dbReference type="InterPro" id="IPR007560">
    <property type="entry name" value="Restrct_endonuc_IV_Mrr"/>
</dbReference>
<comment type="caution">
    <text evidence="2">The sequence shown here is derived from an EMBL/GenBank/DDBJ whole genome shotgun (WGS) entry which is preliminary data.</text>
</comment>
<reference evidence="2" key="1">
    <citation type="journal article" date="2015" name="Nature">
        <title>Complex archaea that bridge the gap between prokaryotes and eukaryotes.</title>
        <authorList>
            <person name="Spang A."/>
            <person name="Saw J.H."/>
            <person name="Jorgensen S.L."/>
            <person name="Zaremba-Niedzwiedzka K."/>
            <person name="Martijn J."/>
            <person name="Lind A.E."/>
            <person name="van Eijk R."/>
            <person name="Schleper C."/>
            <person name="Guy L."/>
            <person name="Ettema T.J."/>
        </authorList>
    </citation>
    <scope>NUCLEOTIDE SEQUENCE</scope>
</reference>
<evidence type="ECO:0000259" key="1">
    <source>
        <dbReference type="Pfam" id="PF04471"/>
    </source>
</evidence>
<feature type="domain" description="Restriction endonuclease type IV Mrr" evidence="1">
    <location>
        <begin position="15"/>
        <end position="135"/>
    </location>
</feature>
<name>A0A0F9L7Q8_9ZZZZ</name>
<dbReference type="Pfam" id="PF04471">
    <property type="entry name" value="Mrr_cat"/>
    <property type="match status" value="1"/>
</dbReference>
<dbReference type="GO" id="GO:0009307">
    <property type="term" value="P:DNA restriction-modification system"/>
    <property type="evidence" value="ECO:0007669"/>
    <property type="project" value="InterPro"/>
</dbReference>
<protein>
    <recommendedName>
        <fullName evidence="1">Restriction endonuclease type IV Mrr domain-containing protein</fullName>
    </recommendedName>
</protein>
<dbReference type="GO" id="GO:0004519">
    <property type="term" value="F:endonuclease activity"/>
    <property type="evidence" value="ECO:0007669"/>
    <property type="project" value="InterPro"/>
</dbReference>
<gene>
    <name evidence="2" type="ORF">LCGC14_1546300</name>
</gene>
<accession>A0A0F9L7Q8</accession>
<organism evidence="2">
    <name type="scientific">marine sediment metagenome</name>
    <dbReference type="NCBI Taxonomy" id="412755"/>
    <lineage>
        <taxon>unclassified sequences</taxon>
        <taxon>metagenomes</taxon>
        <taxon>ecological metagenomes</taxon>
    </lineage>
</organism>
<dbReference type="Gene3D" id="3.40.1350.10">
    <property type="match status" value="1"/>
</dbReference>
<sequence>MVKVSRTVNPLHFEDLEPKRFEDLVRQLLYGFRDWSALEATGRSGSDDGFDARGWEIEASRLRDDSQLEEEVLENADQDISRVWLVQCKRERAITPKKLVSYLDSINEGELASLHGLIFVAACDFSKKSHDAFREWCYAAGLKEFQLWGKAALEDMLFQPKNDHLLFGYFGLSLQIRKRSIKSALRGRLATKRQVIRHIGGVEDSTNRPILLRDAYDDHYPYIGELPLFYTKPSWAVYEFIGHYEIGIKILVRSHLAFFKDEGAEWDAMEVLRTNRHFDDRWAKPTDQKLQTKLRDIWQGVPEENRAVLQVVGLIPYEQILAIDEVGDEWFMHPHVYLQVDDADGFFAGGAYGILCPSYQFSGSEYEADLEKRVEYFPRKYRSKA</sequence>
<evidence type="ECO:0000313" key="2">
    <source>
        <dbReference type="EMBL" id="KKM60000.1"/>
    </source>
</evidence>
<dbReference type="AlphaFoldDB" id="A0A0F9L7Q8"/>
<proteinExistence type="predicted"/>
<dbReference type="EMBL" id="LAZR01011760">
    <property type="protein sequence ID" value="KKM60000.1"/>
    <property type="molecule type" value="Genomic_DNA"/>
</dbReference>
<dbReference type="InterPro" id="IPR011856">
    <property type="entry name" value="tRNA_endonuc-like_dom_sf"/>
</dbReference>